<feature type="compositionally biased region" description="Basic and acidic residues" evidence="1">
    <location>
        <begin position="199"/>
        <end position="209"/>
    </location>
</feature>
<comment type="caution">
    <text evidence="2">The sequence shown here is derived from an EMBL/GenBank/DDBJ whole genome shotgun (WGS) entry which is preliminary data.</text>
</comment>
<feature type="compositionally biased region" description="Basic and acidic residues" evidence="1">
    <location>
        <begin position="120"/>
        <end position="141"/>
    </location>
</feature>
<accession>A0A9P6FP84</accession>
<reference evidence="2" key="1">
    <citation type="journal article" date="2020" name="Fungal Divers.">
        <title>Resolving the Mortierellaceae phylogeny through synthesis of multi-gene phylogenetics and phylogenomics.</title>
        <authorList>
            <person name="Vandepol N."/>
            <person name="Liber J."/>
            <person name="Desiro A."/>
            <person name="Na H."/>
            <person name="Kennedy M."/>
            <person name="Barry K."/>
            <person name="Grigoriev I.V."/>
            <person name="Miller A.N."/>
            <person name="O'Donnell K."/>
            <person name="Stajich J.E."/>
            <person name="Bonito G."/>
        </authorList>
    </citation>
    <scope>NUCLEOTIDE SEQUENCE</scope>
    <source>
        <strain evidence="2">KOD1015</strain>
    </source>
</reference>
<feature type="region of interest" description="Disordered" evidence="1">
    <location>
        <begin position="120"/>
        <end position="221"/>
    </location>
</feature>
<organism evidence="2 3">
    <name type="scientific">Lunasporangiospora selenospora</name>
    <dbReference type="NCBI Taxonomy" id="979761"/>
    <lineage>
        <taxon>Eukaryota</taxon>
        <taxon>Fungi</taxon>
        <taxon>Fungi incertae sedis</taxon>
        <taxon>Mucoromycota</taxon>
        <taxon>Mortierellomycotina</taxon>
        <taxon>Mortierellomycetes</taxon>
        <taxon>Mortierellales</taxon>
        <taxon>Mortierellaceae</taxon>
        <taxon>Lunasporangiospora</taxon>
    </lineage>
</organism>
<sequence>AAQPKQAQPKDNTKKKASAKKNTPTPKKVASKQKPVEEEEEESEDDKEESEEEEEVAFKIHTSKAPSAPAIIPAKLETYEDEESEEEDDEAPEAESLSSAKAKVLSAQDKEKAFLVKVQAEQKAKRVEKEQKIKADKEKSKKSIKSKKQAEESEESEESEDDEEEDKDAEVKESAGGSRLLSKKHLPELLPANLLEAAAKMDEDRKQTQEKAGASKKHLRPEDFAMMELEIELKVEAAKRRKLEKTERNVGPVTVKALNNSATSRGQAIPQTVVDFRQQHFYGKKIQRRDAVLNMSKRGTAIQFHRKK</sequence>
<feature type="compositionally biased region" description="Low complexity" evidence="1">
    <location>
        <begin position="63"/>
        <end position="76"/>
    </location>
</feature>
<evidence type="ECO:0000313" key="2">
    <source>
        <dbReference type="EMBL" id="KAF9578909.1"/>
    </source>
</evidence>
<feature type="compositionally biased region" description="Acidic residues" evidence="1">
    <location>
        <begin position="37"/>
        <end position="55"/>
    </location>
</feature>
<keyword evidence="3" id="KW-1185">Reference proteome</keyword>
<evidence type="ECO:0000256" key="1">
    <source>
        <dbReference type="SAM" id="MobiDB-lite"/>
    </source>
</evidence>
<protein>
    <submittedName>
        <fullName evidence="2">Uncharacterized protein</fullName>
    </submittedName>
</protein>
<dbReference type="EMBL" id="JAABOA010003210">
    <property type="protein sequence ID" value="KAF9578909.1"/>
    <property type="molecule type" value="Genomic_DNA"/>
</dbReference>
<proteinExistence type="predicted"/>
<dbReference type="OrthoDB" id="2440732at2759"/>
<evidence type="ECO:0000313" key="3">
    <source>
        <dbReference type="Proteomes" id="UP000780801"/>
    </source>
</evidence>
<feature type="compositionally biased region" description="Low complexity" evidence="1">
    <location>
        <begin position="188"/>
        <end position="198"/>
    </location>
</feature>
<feature type="compositionally biased region" description="Acidic residues" evidence="1">
    <location>
        <begin position="152"/>
        <end position="168"/>
    </location>
</feature>
<name>A0A9P6FP84_9FUNG</name>
<dbReference type="Proteomes" id="UP000780801">
    <property type="component" value="Unassembled WGS sequence"/>
</dbReference>
<feature type="compositionally biased region" description="Acidic residues" evidence="1">
    <location>
        <begin position="79"/>
        <end position="93"/>
    </location>
</feature>
<feature type="compositionally biased region" description="Low complexity" evidence="1">
    <location>
        <begin position="94"/>
        <end position="106"/>
    </location>
</feature>
<dbReference type="AlphaFoldDB" id="A0A9P6FP84"/>
<feature type="non-terminal residue" evidence="2">
    <location>
        <position position="308"/>
    </location>
</feature>
<feature type="region of interest" description="Disordered" evidence="1">
    <location>
        <begin position="1"/>
        <end position="106"/>
    </location>
</feature>
<gene>
    <name evidence="2" type="ORF">BGW38_005072</name>
</gene>